<dbReference type="RefSeq" id="XP_062744417.1">
    <property type="nucleotide sequence ID" value="XM_062888545.1"/>
</dbReference>
<protein>
    <submittedName>
        <fullName evidence="2">Uncharacterized protein</fullName>
    </submittedName>
</protein>
<name>A0ABR0GI59_9PEZI</name>
<dbReference type="EMBL" id="JAFFHA010000005">
    <property type="protein sequence ID" value="KAK4655442.1"/>
    <property type="molecule type" value="Genomic_DNA"/>
</dbReference>
<evidence type="ECO:0000313" key="2">
    <source>
        <dbReference type="EMBL" id="KAK4655442.1"/>
    </source>
</evidence>
<organism evidence="2 3">
    <name type="scientific">Podospora pseudocomata</name>
    <dbReference type="NCBI Taxonomy" id="2093779"/>
    <lineage>
        <taxon>Eukaryota</taxon>
        <taxon>Fungi</taxon>
        <taxon>Dikarya</taxon>
        <taxon>Ascomycota</taxon>
        <taxon>Pezizomycotina</taxon>
        <taxon>Sordariomycetes</taxon>
        <taxon>Sordariomycetidae</taxon>
        <taxon>Sordariales</taxon>
        <taxon>Podosporaceae</taxon>
        <taxon>Podospora</taxon>
    </lineage>
</organism>
<dbReference type="Proteomes" id="UP001323405">
    <property type="component" value="Unassembled WGS sequence"/>
</dbReference>
<comment type="caution">
    <text evidence="2">The sequence shown here is derived from an EMBL/GenBank/DDBJ whole genome shotgun (WGS) entry which is preliminary data.</text>
</comment>
<evidence type="ECO:0000313" key="3">
    <source>
        <dbReference type="Proteomes" id="UP001323405"/>
    </source>
</evidence>
<proteinExistence type="predicted"/>
<sequence>MVEDHRINGETIPSGVQDPSRRQELNEALWLPMWHLHLSKVGLYGSAPGVVFSTGDNTKFSVGMNCPDTAFGGTNSIRLLVGHDAKGVAEHPDGNGYAPQTARTNGHTCTGRRAADLGSVNYAILSVQQGGVGIADDNNFGNRCPEQKTI</sequence>
<accession>A0ABR0GI59</accession>
<dbReference type="GeneID" id="87908452"/>
<evidence type="ECO:0000256" key="1">
    <source>
        <dbReference type="SAM" id="MobiDB-lite"/>
    </source>
</evidence>
<feature type="region of interest" description="Disordered" evidence="1">
    <location>
        <begin position="1"/>
        <end position="20"/>
    </location>
</feature>
<keyword evidence="3" id="KW-1185">Reference proteome</keyword>
<reference evidence="2 3" key="1">
    <citation type="journal article" date="2023" name="bioRxiv">
        <title>High-quality genome assemblies of four members of thePodospora anserinaspecies complex.</title>
        <authorList>
            <person name="Ament-Velasquez S.L."/>
            <person name="Vogan A.A."/>
            <person name="Wallerman O."/>
            <person name="Hartmann F."/>
            <person name="Gautier V."/>
            <person name="Silar P."/>
            <person name="Giraud T."/>
            <person name="Johannesson H."/>
        </authorList>
    </citation>
    <scope>NUCLEOTIDE SEQUENCE [LARGE SCALE GENOMIC DNA]</scope>
    <source>
        <strain evidence="2 3">CBS 415.72m</strain>
    </source>
</reference>
<gene>
    <name evidence="2" type="ORF">QC762_302585</name>
</gene>